<dbReference type="InterPro" id="IPR013320">
    <property type="entry name" value="ConA-like_dom_sf"/>
</dbReference>
<dbReference type="Gene3D" id="2.60.120.200">
    <property type="match status" value="1"/>
</dbReference>
<dbReference type="Pfam" id="PF02210">
    <property type="entry name" value="Laminin_G_2"/>
    <property type="match status" value="1"/>
</dbReference>
<comment type="subcellular location">
    <subcellularLocation>
        <location evidence="1">Endomembrane system</location>
    </subcellularLocation>
    <subcellularLocation>
        <location evidence="2">Secreted</location>
    </subcellularLocation>
</comment>
<dbReference type="GO" id="GO:0007155">
    <property type="term" value="P:cell adhesion"/>
    <property type="evidence" value="ECO:0007669"/>
    <property type="project" value="UniProtKB-KW"/>
</dbReference>
<keyword evidence="4" id="KW-0130">Cell adhesion</keyword>
<keyword evidence="3" id="KW-0964">Secreted</keyword>
<dbReference type="PROSITE" id="PS01286">
    <property type="entry name" value="FA58C_2"/>
    <property type="match status" value="1"/>
</dbReference>
<evidence type="ECO:0000256" key="6">
    <source>
        <dbReference type="ARBA" id="ARBA00023157"/>
    </source>
</evidence>
<evidence type="ECO:0000256" key="3">
    <source>
        <dbReference type="ARBA" id="ARBA00022525"/>
    </source>
</evidence>
<dbReference type="OrthoDB" id="26719at2759"/>
<feature type="domain" description="Laminin G" evidence="9">
    <location>
        <begin position="70"/>
        <end position="248"/>
    </location>
</feature>
<comment type="caution">
    <text evidence="7">Lacks conserved residue(s) required for the propagation of feature annotation.</text>
</comment>
<name>A0A9X6RLG0_HYPEX</name>
<dbReference type="InterPro" id="IPR001791">
    <property type="entry name" value="Laminin_G"/>
</dbReference>
<accession>A0A9X6RLG0</accession>
<dbReference type="Proteomes" id="UP000192578">
    <property type="component" value="Unassembled WGS sequence"/>
</dbReference>
<dbReference type="PROSITE" id="PS50022">
    <property type="entry name" value="FA58C_3"/>
    <property type="match status" value="1"/>
</dbReference>
<reference evidence="11" key="1">
    <citation type="submission" date="2017-01" db="EMBL/GenBank/DDBJ databases">
        <title>Comparative genomics of anhydrobiosis in the tardigrade Hypsibius dujardini.</title>
        <authorList>
            <person name="Yoshida Y."/>
            <person name="Koutsovoulos G."/>
            <person name="Laetsch D."/>
            <person name="Stevens L."/>
            <person name="Kumar S."/>
            <person name="Horikawa D."/>
            <person name="Ishino K."/>
            <person name="Komine S."/>
            <person name="Tomita M."/>
            <person name="Blaxter M."/>
            <person name="Arakawa K."/>
        </authorList>
    </citation>
    <scope>NUCLEOTIDE SEQUENCE [LARGE SCALE GENOMIC DNA]</scope>
    <source>
        <strain evidence="11">Z151</strain>
    </source>
</reference>
<proteinExistence type="predicted"/>
<dbReference type="PANTHER" id="PTHR46806">
    <property type="entry name" value="F5/8 TYPE C DOMAIN-CONTAINING PROTEIN"/>
    <property type="match status" value="1"/>
</dbReference>
<evidence type="ECO:0000256" key="1">
    <source>
        <dbReference type="ARBA" id="ARBA00004308"/>
    </source>
</evidence>
<evidence type="ECO:0000256" key="4">
    <source>
        <dbReference type="ARBA" id="ARBA00022889"/>
    </source>
</evidence>
<gene>
    <name evidence="10" type="ORF">BV898_16619</name>
</gene>
<evidence type="ECO:0000313" key="11">
    <source>
        <dbReference type="Proteomes" id="UP000192578"/>
    </source>
</evidence>
<dbReference type="InterPro" id="IPR000421">
    <property type="entry name" value="FA58C"/>
</dbReference>
<dbReference type="Pfam" id="PF00754">
    <property type="entry name" value="F5_F8_type_C"/>
    <property type="match status" value="1"/>
</dbReference>
<dbReference type="GO" id="GO:0005576">
    <property type="term" value="C:extracellular region"/>
    <property type="evidence" value="ECO:0007669"/>
    <property type="project" value="UniProtKB-SubCell"/>
</dbReference>
<dbReference type="PANTHER" id="PTHR46806:SF5">
    <property type="entry name" value="F5_8 TYPE C DOMAIN-CONTAINING PROTEIN"/>
    <property type="match status" value="1"/>
</dbReference>
<dbReference type="Gene3D" id="2.60.120.260">
    <property type="entry name" value="Galactose-binding domain-like"/>
    <property type="match status" value="1"/>
</dbReference>
<dbReference type="PROSITE" id="PS50025">
    <property type="entry name" value="LAM_G_DOMAIN"/>
    <property type="match status" value="1"/>
</dbReference>
<protein>
    <submittedName>
        <fullName evidence="10">Neurexin-4</fullName>
    </submittedName>
</protein>
<evidence type="ECO:0000256" key="5">
    <source>
        <dbReference type="ARBA" id="ARBA00023136"/>
    </source>
</evidence>
<dbReference type="GO" id="GO:0012505">
    <property type="term" value="C:endomembrane system"/>
    <property type="evidence" value="ECO:0007669"/>
    <property type="project" value="UniProtKB-SubCell"/>
</dbReference>
<keyword evidence="5" id="KW-0472">Membrane</keyword>
<dbReference type="GO" id="GO:0005886">
    <property type="term" value="C:plasma membrane"/>
    <property type="evidence" value="ECO:0007669"/>
    <property type="project" value="TreeGrafter"/>
</dbReference>
<dbReference type="CDD" id="cd00110">
    <property type="entry name" value="LamG"/>
    <property type="match status" value="1"/>
</dbReference>
<dbReference type="EMBL" id="MTYJ01000254">
    <property type="protein sequence ID" value="OWA52159.1"/>
    <property type="molecule type" value="Genomic_DNA"/>
</dbReference>
<keyword evidence="11" id="KW-1185">Reference proteome</keyword>
<evidence type="ECO:0000259" key="9">
    <source>
        <dbReference type="PROSITE" id="PS50025"/>
    </source>
</evidence>
<dbReference type="GO" id="GO:0038023">
    <property type="term" value="F:signaling receptor activity"/>
    <property type="evidence" value="ECO:0007669"/>
    <property type="project" value="TreeGrafter"/>
</dbReference>
<evidence type="ECO:0000256" key="2">
    <source>
        <dbReference type="ARBA" id="ARBA00004613"/>
    </source>
</evidence>
<dbReference type="AlphaFoldDB" id="A0A9X6RLG0"/>
<comment type="caution">
    <text evidence="10">The sequence shown here is derived from an EMBL/GenBank/DDBJ whole genome shotgun (WGS) entry which is preliminary data.</text>
</comment>
<dbReference type="SUPFAM" id="SSF49899">
    <property type="entry name" value="Concanavalin A-like lectins/glucanases"/>
    <property type="match status" value="1"/>
</dbReference>
<evidence type="ECO:0000259" key="8">
    <source>
        <dbReference type="PROSITE" id="PS50022"/>
    </source>
</evidence>
<evidence type="ECO:0000313" key="10">
    <source>
        <dbReference type="EMBL" id="OWA52159.1"/>
    </source>
</evidence>
<sequence>MDYGESLDQMIAYADETNTPKVFPGNNNSHAVHRNDFPHPVVARFVRVNPRQWSGMIALRIELFGCDYATDIASFDGQSYIRIDLTFQPIISVVDRLHFRFKTIESEGLLIYSHGYQGDIFAVQLVRSSLILTIGLGGGKNTIVKLGSAVDDGVWHSVSIAREEYQLEAWLDGVPQVTEMEHGYFRINLERELFIGGMLNLQQPFVKATSTTQARQNFKVALRDCGSTNHIIWQLRHFTPPGSSVSGT</sequence>
<evidence type="ECO:0000256" key="7">
    <source>
        <dbReference type="PROSITE-ProRule" id="PRU00122"/>
    </source>
</evidence>
<dbReference type="SMART" id="SM00282">
    <property type="entry name" value="LamG"/>
    <property type="match status" value="1"/>
</dbReference>
<keyword evidence="6" id="KW-1015">Disulfide bond</keyword>
<dbReference type="InterPro" id="IPR050633">
    <property type="entry name" value="Neuropilin_MCO_CoagFactor"/>
</dbReference>
<feature type="domain" description="F5/8 type C" evidence="8">
    <location>
        <begin position="1"/>
        <end position="66"/>
    </location>
</feature>
<organism evidence="10 11">
    <name type="scientific">Hypsibius exemplaris</name>
    <name type="common">Freshwater tardigrade</name>
    <dbReference type="NCBI Taxonomy" id="2072580"/>
    <lineage>
        <taxon>Eukaryota</taxon>
        <taxon>Metazoa</taxon>
        <taxon>Ecdysozoa</taxon>
        <taxon>Tardigrada</taxon>
        <taxon>Eutardigrada</taxon>
        <taxon>Parachela</taxon>
        <taxon>Hypsibioidea</taxon>
        <taxon>Hypsibiidae</taxon>
        <taxon>Hypsibius</taxon>
    </lineage>
</organism>